<comment type="caution">
    <text evidence="4">The sequence shown here is derived from an EMBL/GenBank/DDBJ whole genome shotgun (WGS) entry which is preliminary data.</text>
</comment>
<feature type="domain" description="BRCT" evidence="3">
    <location>
        <begin position="1"/>
        <end position="85"/>
    </location>
</feature>
<name>A0A8T2SF01_CERRI</name>
<evidence type="ECO:0000256" key="1">
    <source>
        <dbReference type="ARBA" id="ARBA00022737"/>
    </source>
</evidence>
<feature type="domain" description="BRCT" evidence="3">
    <location>
        <begin position="252"/>
        <end position="344"/>
    </location>
</feature>
<dbReference type="SUPFAM" id="SSF52113">
    <property type="entry name" value="BRCT domain"/>
    <property type="match status" value="5"/>
</dbReference>
<dbReference type="InterPro" id="IPR059215">
    <property type="entry name" value="BRCT2_TopBP1-like"/>
</dbReference>
<dbReference type="CDD" id="cd00027">
    <property type="entry name" value="BRCT"/>
    <property type="match status" value="2"/>
</dbReference>
<dbReference type="InterPro" id="IPR036420">
    <property type="entry name" value="BRCT_dom_sf"/>
</dbReference>
<dbReference type="PANTHER" id="PTHR13561:SF20">
    <property type="entry name" value="DNA TOPOISOMERASE 2-BINDING PROTEIN 1"/>
    <property type="match status" value="1"/>
</dbReference>
<dbReference type="CDD" id="cd17731">
    <property type="entry name" value="BRCT_TopBP1_rpt2_like"/>
    <property type="match status" value="1"/>
</dbReference>
<evidence type="ECO:0000256" key="2">
    <source>
        <dbReference type="SAM" id="MobiDB-lite"/>
    </source>
</evidence>
<dbReference type="PROSITE" id="PS50172">
    <property type="entry name" value="BRCT"/>
    <property type="match status" value="5"/>
</dbReference>
<evidence type="ECO:0000259" key="3">
    <source>
        <dbReference type="PROSITE" id="PS50172"/>
    </source>
</evidence>
<dbReference type="InterPro" id="IPR001357">
    <property type="entry name" value="BRCT_dom"/>
</dbReference>
<evidence type="ECO:0000313" key="4">
    <source>
        <dbReference type="EMBL" id="KAH7331041.1"/>
    </source>
</evidence>
<feature type="region of interest" description="Disordered" evidence="2">
    <location>
        <begin position="216"/>
        <end position="247"/>
    </location>
</feature>
<dbReference type="GO" id="GO:0007095">
    <property type="term" value="P:mitotic G2 DNA damage checkpoint signaling"/>
    <property type="evidence" value="ECO:0007669"/>
    <property type="project" value="TreeGrafter"/>
</dbReference>
<reference evidence="4" key="1">
    <citation type="submission" date="2021-08" db="EMBL/GenBank/DDBJ databases">
        <title>WGS assembly of Ceratopteris richardii.</title>
        <authorList>
            <person name="Marchant D.B."/>
            <person name="Chen G."/>
            <person name="Jenkins J."/>
            <person name="Shu S."/>
            <person name="Leebens-Mack J."/>
            <person name="Grimwood J."/>
            <person name="Schmutz J."/>
            <person name="Soltis P."/>
            <person name="Soltis D."/>
            <person name="Chen Z.-H."/>
        </authorList>
    </citation>
    <scope>NUCLEOTIDE SEQUENCE</scope>
    <source>
        <strain evidence="4">Whitten #5841</strain>
        <tissue evidence="4">Leaf</tissue>
    </source>
</reference>
<feature type="domain" description="BRCT" evidence="3">
    <location>
        <begin position="544"/>
        <end position="627"/>
    </location>
</feature>
<dbReference type="Pfam" id="PF00533">
    <property type="entry name" value="BRCT"/>
    <property type="match status" value="1"/>
</dbReference>
<dbReference type="AlphaFoldDB" id="A0A8T2SF01"/>
<dbReference type="GO" id="GO:0006270">
    <property type="term" value="P:DNA replication initiation"/>
    <property type="evidence" value="ECO:0007669"/>
    <property type="project" value="TreeGrafter"/>
</dbReference>
<dbReference type="GO" id="GO:0033314">
    <property type="term" value="P:mitotic DNA replication checkpoint signaling"/>
    <property type="evidence" value="ECO:0007669"/>
    <property type="project" value="TreeGrafter"/>
</dbReference>
<proteinExistence type="predicted"/>
<dbReference type="FunFam" id="3.40.50.10190:FF:000010">
    <property type="entry name" value="DNA topoisomerase II binding protein 1"/>
    <property type="match status" value="1"/>
</dbReference>
<keyword evidence="1" id="KW-0677">Repeat</keyword>
<evidence type="ECO:0000313" key="5">
    <source>
        <dbReference type="Proteomes" id="UP000825935"/>
    </source>
</evidence>
<feature type="domain" description="BRCT" evidence="3">
    <location>
        <begin position="437"/>
        <end position="531"/>
    </location>
</feature>
<dbReference type="OrthoDB" id="251770at2759"/>
<dbReference type="Proteomes" id="UP000825935">
    <property type="component" value="Chromosome 20"/>
</dbReference>
<organism evidence="4 5">
    <name type="scientific">Ceratopteris richardii</name>
    <name type="common">Triangle waterfern</name>
    <dbReference type="NCBI Taxonomy" id="49495"/>
    <lineage>
        <taxon>Eukaryota</taxon>
        <taxon>Viridiplantae</taxon>
        <taxon>Streptophyta</taxon>
        <taxon>Embryophyta</taxon>
        <taxon>Tracheophyta</taxon>
        <taxon>Polypodiopsida</taxon>
        <taxon>Polypodiidae</taxon>
        <taxon>Polypodiales</taxon>
        <taxon>Pteridineae</taxon>
        <taxon>Pteridaceae</taxon>
        <taxon>Parkerioideae</taxon>
        <taxon>Ceratopteris</taxon>
    </lineage>
</organism>
<keyword evidence="5" id="KW-1185">Reference proteome</keyword>
<dbReference type="Pfam" id="PF12738">
    <property type="entry name" value="PTCB-BRCT"/>
    <property type="match status" value="2"/>
</dbReference>
<dbReference type="PANTHER" id="PTHR13561">
    <property type="entry name" value="DNA REPLICATION REGULATOR DPB11-RELATED"/>
    <property type="match status" value="1"/>
</dbReference>
<protein>
    <recommendedName>
        <fullName evidence="3">BRCT domain-containing protein</fullName>
    </recommendedName>
</protein>
<dbReference type="SMART" id="SM00292">
    <property type="entry name" value="BRCT"/>
    <property type="match status" value="5"/>
</dbReference>
<dbReference type="OMA" id="NLTRRCT"/>
<dbReference type="Gene3D" id="3.40.50.10190">
    <property type="entry name" value="BRCT domain"/>
    <property type="match status" value="5"/>
</dbReference>
<feature type="domain" description="BRCT" evidence="3">
    <location>
        <begin position="83"/>
        <end position="172"/>
    </location>
</feature>
<sequence length="900" mass="101369">MEGVKVLATGFDKEEKAEIERIVNAMHGEIETKIISNVTFVIAKDVLAAKYKFAVKNIRKPVLKIDWLFQCWHEKRLVPYEPFRLPPFAGLTICATNIPLDERKEIEDACILNGGSYSADLTKKCTHLIANIPQGDKFKVARRWGTVKIINKQWFWQSLAAKVCLDEEIFPVNPVKEKAVPVSQGQGPIPNVSPGDNMNSEIVIPSTVFMVSNTATSDQGLKSDGGISRADSSTRNEEQSVPVNDNENPACDDGMYLSNCRIYFSGFSSLVLRKYVNMVRDGGGTRFMIFNDRVTHVVFGDLTESKQKDIRSKSCLATIQIVWPLWLDECHEQKREVVVAQRHLVSDRIFEKGCYSQDKTSIDNVQLQLPKTQQGIMADNSKIEPGKGCTYHGGVAVDQVCSGCAHEEQKSEQLGGNKDPEMQLEGINLEATKERLVSNGIFKGYKFAICDTFPVERRAEICQWVIGGGGLMDPQWCLKRAREAKIDFLVVSHGFKPTSFYIPRDVRSVSTHWIRFCLEENQLLDLNSHIIYKPLQCQVPFTGFEALRFCVSQYEEKDRLLLRNLCFILRVKFTEKLNKKVTHLLCKVKDGQKYHAALNWGINVATADWLFACVSEDKILPLAGFQPRELSESEKGGVLGMTQVPCVNLGDRGSQWISESDSQTQEVKKGTMGSTQTDEVLIDADVAHLSDRNKYVLSMQSFPSEGETSFHDLWDEQKAQWSNSDIIKRKMVANKNTLLPSSKEGIQHPVSVVNDDDVHHSDVAAAIEGLLAQTIKVKNNVKSDSFGLDQEVSPDHATLKRTREESDYKRLKLQEMSTERTSHSTSTRSSMDLPVFDESQMESQMIAYDEDHSGKQLIIERVRTRSMSTSETRRTDENLAKPASWRNGLGRLFKVAEANK</sequence>
<accession>A0A8T2SF01</accession>
<dbReference type="EMBL" id="CM035425">
    <property type="protein sequence ID" value="KAH7331041.1"/>
    <property type="molecule type" value="Genomic_DNA"/>
</dbReference>
<gene>
    <name evidence="4" type="ORF">KP509_20G013000</name>
</gene>